<feature type="region of interest" description="Disordered" evidence="1">
    <location>
        <begin position="206"/>
        <end position="226"/>
    </location>
</feature>
<reference evidence="2 3" key="1">
    <citation type="submission" date="2013-11" db="EMBL/GenBank/DDBJ databases">
        <title>The Genome Sequence of Phytophthora parasitica P1976.</title>
        <authorList>
            <consortium name="The Broad Institute Genomics Platform"/>
            <person name="Russ C."/>
            <person name="Tyler B."/>
            <person name="Panabieres F."/>
            <person name="Shan W."/>
            <person name="Tripathy S."/>
            <person name="Grunwald N."/>
            <person name="Machado M."/>
            <person name="Johnson C.S."/>
            <person name="Walker B."/>
            <person name="Young S."/>
            <person name="Zeng Q."/>
            <person name="Gargeya S."/>
            <person name="Fitzgerald M."/>
            <person name="Haas B."/>
            <person name="Abouelleil A."/>
            <person name="Allen A.W."/>
            <person name="Alvarado L."/>
            <person name="Arachchi H.M."/>
            <person name="Berlin A.M."/>
            <person name="Chapman S.B."/>
            <person name="Gainer-Dewar J."/>
            <person name="Goldberg J."/>
            <person name="Griggs A."/>
            <person name="Gujja S."/>
            <person name="Hansen M."/>
            <person name="Howarth C."/>
            <person name="Imamovic A."/>
            <person name="Ireland A."/>
            <person name="Larimer J."/>
            <person name="McCowan C."/>
            <person name="Murphy C."/>
            <person name="Pearson M."/>
            <person name="Poon T.W."/>
            <person name="Priest M."/>
            <person name="Roberts A."/>
            <person name="Saif S."/>
            <person name="Shea T."/>
            <person name="Sisk P."/>
            <person name="Sykes S."/>
            <person name="Wortman J."/>
            <person name="Nusbaum C."/>
            <person name="Birren B."/>
        </authorList>
    </citation>
    <scope>NUCLEOTIDE SEQUENCE [LARGE SCALE GENOMIC DNA]</scope>
    <source>
        <strain evidence="2 3">P1976</strain>
    </source>
</reference>
<proteinExistence type="predicted"/>
<evidence type="ECO:0000313" key="3">
    <source>
        <dbReference type="Proteomes" id="UP000028582"/>
    </source>
</evidence>
<sequence length="413" mass="44160">MVVVLPVTAVALPSLEPLVVLQDPDFVAAKPLVLSATVVSLALVPALRCETAVFVVEVTPQALLSSSPSLRLSLITASLSTSSAGSSSARPLHPYPMPQRRRHVLLVRLVLGSARPLQILLQLVVPVAFQRQHRLTSLSCPSPDPSLPVESGLLAAGHRIVSVVSVVSGDNIDRVITPLVAVGTVTIFVLAIRSRVAVRGQRSLNHSGVRPERLPSRTQSSANSDRRCSPAPLALLVTSHHAAVHSLLPVPPSVQFVQFVQFVTSARRRKLQWLPSISFTIVCLGHTIVPSRSVQALTSTRPNVRMRSPTQIAEHLRSPLQVPESPPGSAFGSSVLSVPDAQYKCPYKSVAGWWYFNHSPLSSTASLLLSSTSSWCRPGYSGSCSRSLSCAPLPACPSSRSGSPELGRALLHW</sequence>
<name>A0A081ADZ9_PHYNI</name>
<evidence type="ECO:0000313" key="2">
    <source>
        <dbReference type="EMBL" id="ETO77110.1"/>
    </source>
</evidence>
<dbReference type="Proteomes" id="UP000028582">
    <property type="component" value="Unassembled WGS sequence"/>
</dbReference>
<comment type="caution">
    <text evidence="2">The sequence shown here is derived from an EMBL/GenBank/DDBJ whole genome shotgun (WGS) entry which is preliminary data.</text>
</comment>
<protein>
    <submittedName>
        <fullName evidence="2">Uncharacterized protein</fullName>
    </submittedName>
</protein>
<dbReference type="EMBL" id="ANJA01001461">
    <property type="protein sequence ID" value="ETO77110.1"/>
    <property type="molecule type" value="Genomic_DNA"/>
</dbReference>
<organism evidence="2 3">
    <name type="scientific">Phytophthora nicotianae P1976</name>
    <dbReference type="NCBI Taxonomy" id="1317066"/>
    <lineage>
        <taxon>Eukaryota</taxon>
        <taxon>Sar</taxon>
        <taxon>Stramenopiles</taxon>
        <taxon>Oomycota</taxon>
        <taxon>Peronosporomycetes</taxon>
        <taxon>Peronosporales</taxon>
        <taxon>Peronosporaceae</taxon>
        <taxon>Phytophthora</taxon>
    </lineage>
</organism>
<gene>
    <name evidence="2" type="ORF">F444_07658</name>
</gene>
<evidence type="ECO:0000256" key="1">
    <source>
        <dbReference type="SAM" id="MobiDB-lite"/>
    </source>
</evidence>
<dbReference type="AlphaFoldDB" id="A0A081ADZ9"/>
<accession>A0A081ADZ9</accession>